<gene>
    <name evidence="9" type="ORF">GGR21_003555</name>
</gene>
<comment type="subcellular location">
    <subcellularLocation>
        <location evidence="1">Cytoplasm</location>
    </subcellularLocation>
</comment>
<evidence type="ECO:0000313" key="9">
    <source>
        <dbReference type="EMBL" id="MBB4037635.1"/>
    </source>
</evidence>
<dbReference type="PIRSF" id="PIRSF001365">
    <property type="entry name" value="DHDPS"/>
    <property type="match status" value="1"/>
</dbReference>
<dbReference type="PANTHER" id="PTHR12128">
    <property type="entry name" value="DIHYDRODIPICOLINATE SYNTHASE"/>
    <property type="match status" value="1"/>
</dbReference>
<dbReference type="AlphaFoldDB" id="A0A840CY04"/>
<dbReference type="GO" id="GO:0005737">
    <property type="term" value="C:cytoplasm"/>
    <property type="evidence" value="ECO:0007669"/>
    <property type="project" value="UniProtKB-SubCell"/>
</dbReference>
<dbReference type="GO" id="GO:0008747">
    <property type="term" value="F:N-acetylneuraminate lyase activity"/>
    <property type="evidence" value="ECO:0007669"/>
    <property type="project" value="UniProtKB-EC"/>
</dbReference>
<accession>A0A840CY04</accession>
<organism evidence="9 10">
    <name type="scientific">Dysgonomonas hofstadii</name>
    <dbReference type="NCBI Taxonomy" id="637886"/>
    <lineage>
        <taxon>Bacteria</taxon>
        <taxon>Pseudomonadati</taxon>
        <taxon>Bacteroidota</taxon>
        <taxon>Bacteroidia</taxon>
        <taxon>Bacteroidales</taxon>
        <taxon>Dysgonomonadaceae</taxon>
        <taxon>Dysgonomonas</taxon>
    </lineage>
</organism>
<evidence type="ECO:0000256" key="3">
    <source>
        <dbReference type="ARBA" id="ARBA00023239"/>
    </source>
</evidence>
<keyword evidence="5" id="KW-0119">Carbohydrate metabolism</keyword>
<evidence type="ECO:0000256" key="1">
    <source>
        <dbReference type="ARBA" id="ARBA00004496"/>
    </source>
</evidence>
<evidence type="ECO:0000256" key="5">
    <source>
        <dbReference type="ARBA" id="ARBA00023277"/>
    </source>
</evidence>
<feature type="active site" description="Proton donor/acceptor" evidence="7">
    <location>
        <position position="140"/>
    </location>
</feature>
<evidence type="ECO:0000256" key="2">
    <source>
        <dbReference type="ARBA" id="ARBA00022490"/>
    </source>
</evidence>
<keyword evidence="10" id="KW-1185">Reference proteome</keyword>
<keyword evidence="2" id="KW-0963">Cytoplasm</keyword>
<dbReference type="InterPro" id="IPR013785">
    <property type="entry name" value="Aldolase_TIM"/>
</dbReference>
<proteinExistence type="inferred from homology"/>
<comment type="caution">
    <text evidence="9">The sequence shown here is derived from an EMBL/GenBank/DDBJ whole genome shotgun (WGS) entry which is preliminary data.</text>
</comment>
<protein>
    <submittedName>
        <fullName evidence="9">N-acetylneuraminate lyase</fullName>
        <ecNumber evidence="9">4.1.3.3</ecNumber>
    </submittedName>
</protein>
<reference evidence="9 10" key="1">
    <citation type="submission" date="2020-08" db="EMBL/GenBank/DDBJ databases">
        <title>Genomic Encyclopedia of Type Strains, Phase IV (KMG-IV): sequencing the most valuable type-strain genomes for metagenomic binning, comparative biology and taxonomic classification.</title>
        <authorList>
            <person name="Goeker M."/>
        </authorList>
    </citation>
    <scope>NUCLEOTIDE SEQUENCE [LARGE SCALE GENOMIC DNA]</scope>
    <source>
        <strain evidence="9 10">DSM 104969</strain>
    </source>
</reference>
<dbReference type="InterPro" id="IPR002220">
    <property type="entry name" value="DapA-like"/>
</dbReference>
<evidence type="ECO:0000256" key="8">
    <source>
        <dbReference type="PIRSR" id="PIRSR001365-2"/>
    </source>
</evidence>
<comment type="similarity">
    <text evidence="6">Belongs to the DapA family.</text>
</comment>
<evidence type="ECO:0000256" key="4">
    <source>
        <dbReference type="ARBA" id="ARBA00023270"/>
    </source>
</evidence>
<dbReference type="Gene3D" id="3.20.20.70">
    <property type="entry name" value="Aldolase class I"/>
    <property type="match status" value="1"/>
</dbReference>
<dbReference type="PANTHER" id="PTHR12128:SF21">
    <property type="entry name" value="N-ACETYLNEURAMINATE LYASE"/>
    <property type="match status" value="1"/>
</dbReference>
<dbReference type="Pfam" id="PF00701">
    <property type="entry name" value="DHDPS"/>
    <property type="match status" value="1"/>
</dbReference>
<dbReference type="Proteomes" id="UP000555103">
    <property type="component" value="Unassembled WGS sequence"/>
</dbReference>
<evidence type="ECO:0000256" key="6">
    <source>
        <dbReference type="PIRNR" id="PIRNR001365"/>
    </source>
</evidence>
<keyword evidence="4" id="KW-0704">Schiff base</keyword>
<dbReference type="InterPro" id="IPR020624">
    <property type="entry name" value="Schiff_base-form_aldolases_CS"/>
</dbReference>
<feature type="binding site" evidence="8">
    <location>
        <position position="50"/>
    </location>
    <ligand>
        <name>pyruvate</name>
        <dbReference type="ChEBI" id="CHEBI:15361"/>
    </ligand>
</feature>
<evidence type="ECO:0000256" key="7">
    <source>
        <dbReference type="PIRSR" id="PIRSR001365-1"/>
    </source>
</evidence>
<dbReference type="PRINTS" id="PR00146">
    <property type="entry name" value="DHPICSNTHASE"/>
</dbReference>
<keyword evidence="3 6" id="KW-0456">Lyase</keyword>
<dbReference type="RefSeq" id="WP_183308470.1">
    <property type="nucleotide sequence ID" value="NZ_JACIEP010000015.1"/>
</dbReference>
<dbReference type="EMBL" id="JACIEP010000015">
    <property type="protein sequence ID" value="MBB4037635.1"/>
    <property type="molecule type" value="Genomic_DNA"/>
</dbReference>
<sequence length="309" mass="34227">MKNHEKLTGMIAATFTPFKENGDVNLAEIEKYAKWIASTPIKGVFVCGTTGEFSSLTVSERKSILEKWIIEANREFKVIAHVGSNCQKASIELAKHALDVEADAISSLAPSFFKPGSVTDLIDYFVPIAQAAPSLPFYYYNMPAMTGVNLPVNEFLKEAKKRIPNLMGTKFTHNNLMEMGQCLNVDDHSFEVLHGYDEILISGLAMGAIAGVGSTYNYIPEIYDGIFRSMQENDLKTARDLQMKSIQVVEVIIKYGGGVRGGKAIMNHIGINCGDCRSPISPFSSKEGELLRKDLDEINFSELYNKIVY</sequence>
<dbReference type="SMART" id="SM01130">
    <property type="entry name" value="DHDPS"/>
    <property type="match status" value="1"/>
</dbReference>
<feature type="binding site" evidence="8">
    <location>
        <position position="212"/>
    </location>
    <ligand>
        <name>pyruvate</name>
        <dbReference type="ChEBI" id="CHEBI:15361"/>
    </ligand>
</feature>
<dbReference type="SUPFAM" id="SSF51569">
    <property type="entry name" value="Aldolase"/>
    <property type="match status" value="1"/>
</dbReference>
<dbReference type="EC" id="4.1.3.3" evidence="9"/>
<dbReference type="PROSITE" id="PS00665">
    <property type="entry name" value="DHDPS_1"/>
    <property type="match status" value="1"/>
</dbReference>
<evidence type="ECO:0000313" key="10">
    <source>
        <dbReference type="Proteomes" id="UP000555103"/>
    </source>
</evidence>
<feature type="active site" description="Schiff-base intermediate with substrate" evidence="7">
    <location>
        <position position="170"/>
    </location>
</feature>
<name>A0A840CY04_9BACT</name>